<accession>A0A8H7PUA6</accession>
<comment type="caution">
    <text evidence="1">The sequence shown here is derived from an EMBL/GenBank/DDBJ whole genome shotgun (WGS) entry which is preliminary data.</text>
</comment>
<proteinExistence type="predicted"/>
<name>A0A8H7PUA6_9FUNG</name>
<protein>
    <submittedName>
        <fullName evidence="1">Uncharacterized protein</fullName>
    </submittedName>
</protein>
<reference evidence="1" key="1">
    <citation type="submission" date="2020-12" db="EMBL/GenBank/DDBJ databases">
        <title>Metabolic potential, ecology and presence of endohyphal bacteria is reflected in genomic diversity of Mucoromycotina.</title>
        <authorList>
            <person name="Muszewska A."/>
            <person name="Okrasinska A."/>
            <person name="Steczkiewicz K."/>
            <person name="Drgas O."/>
            <person name="Orlowska M."/>
            <person name="Perlinska-Lenart U."/>
            <person name="Aleksandrzak-Piekarczyk T."/>
            <person name="Szatraj K."/>
            <person name="Zielenkiewicz U."/>
            <person name="Pilsyk S."/>
            <person name="Malc E."/>
            <person name="Mieczkowski P."/>
            <person name="Kruszewska J.S."/>
            <person name="Biernat P."/>
            <person name="Pawlowska J."/>
        </authorList>
    </citation>
    <scope>NUCLEOTIDE SEQUENCE</scope>
    <source>
        <strain evidence="1">WA0000051536</strain>
    </source>
</reference>
<evidence type="ECO:0000313" key="1">
    <source>
        <dbReference type="EMBL" id="KAG2180462.1"/>
    </source>
</evidence>
<evidence type="ECO:0000313" key="2">
    <source>
        <dbReference type="Proteomes" id="UP000612746"/>
    </source>
</evidence>
<organism evidence="1 2">
    <name type="scientific">Umbelopsis vinacea</name>
    <dbReference type="NCBI Taxonomy" id="44442"/>
    <lineage>
        <taxon>Eukaryota</taxon>
        <taxon>Fungi</taxon>
        <taxon>Fungi incertae sedis</taxon>
        <taxon>Mucoromycota</taxon>
        <taxon>Mucoromycotina</taxon>
        <taxon>Umbelopsidomycetes</taxon>
        <taxon>Umbelopsidales</taxon>
        <taxon>Umbelopsidaceae</taxon>
        <taxon>Umbelopsis</taxon>
    </lineage>
</organism>
<dbReference type="EMBL" id="JAEPRA010000009">
    <property type="protein sequence ID" value="KAG2180462.1"/>
    <property type="molecule type" value="Genomic_DNA"/>
</dbReference>
<dbReference type="Proteomes" id="UP000612746">
    <property type="component" value="Unassembled WGS sequence"/>
</dbReference>
<keyword evidence="2" id="KW-1185">Reference proteome</keyword>
<gene>
    <name evidence="1" type="ORF">INT44_003466</name>
</gene>
<sequence>MSRECLLPSLQLVYPTAPALLPVTPVPALHSCELVTSFVTRAKFPIQQSQAPLPVPRCNLQQLSAWQALCHLVTLLLLQQPLQLKHLSSKVVRIECSKLRRFWLPAWEPSPWS</sequence>
<dbReference type="AlphaFoldDB" id="A0A8H7PUA6"/>